<accession>A0A9W3GFE3</accession>
<reference evidence="2" key="1">
    <citation type="submission" date="2025-08" db="UniProtKB">
        <authorList>
            <consortium name="RefSeq"/>
        </authorList>
    </citation>
    <scope>IDENTIFICATION</scope>
    <source>
        <tissue evidence="2">Blood</tissue>
    </source>
</reference>
<keyword evidence="1" id="KW-0812">Transmembrane</keyword>
<evidence type="ECO:0000313" key="2">
    <source>
        <dbReference type="RefSeq" id="XP_045377941.1"/>
    </source>
</evidence>
<dbReference type="CTD" id="100506374"/>
<dbReference type="AlphaFoldDB" id="A0A9W3GFE3"/>
<organism evidence="2">
    <name type="scientific">Camelus bactrianus</name>
    <name type="common">Bactrian camel</name>
    <dbReference type="NCBI Taxonomy" id="9837"/>
    <lineage>
        <taxon>Eukaryota</taxon>
        <taxon>Metazoa</taxon>
        <taxon>Chordata</taxon>
        <taxon>Craniata</taxon>
        <taxon>Vertebrata</taxon>
        <taxon>Euteleostomi</taxon>
        <taxon>Mammalia</taxon>
        <taxon>Eutheria</taxon>
        <taxon>Laurasiatheria</taxon>
        <taxon>Artiodactyla</taxon>
        <taxon>Tylopoda</taxon>
        <taxon>Camelidae</taxon>
        <taxon>Camelus</taxon>
    </lineage>
</organism>
<feature type="transmembrane region" description="Helical" evidence="1">
    <location>
        <begin position="83"/>
        <end position="100"/>
    </location>
</feature>
<protein>
    <submittedName>
        <fullName evidence="2">Epididymal protein 13 isoform X2</fullName>
    </submittedName>
</protein>
<name>A0A9W3GFE3_CAMBA</name>
<keyword evidence="1" id="KW-1133">Transmembrane helix</keyword>
<sequence length="124" mass="14201">MSERRKVLGEGANVVPMLLLTFFRAGSLTSVLLHRPVKILKQILGLLSLQVLNEETNGCKEEVKLFPATTTPKKPPKKKTRWNGLRCAYMMITFLFVSYNKGDWCYCHYCNPELDNRNDPCCAF</sequence>
<evidence type="ECO:0000256" key="1">
    <source>
        <dbReference type="SAM" id="Phobius"/>
    </source>
</evidence>
<keyword evidence="1" id="KW-0472">Membrane</keyword>
<gene>
    <name evidence="2" type="primary">EDDM13</name>
</gene>
<dbReference type="RefSeq" id="XP_045377941.1">
    <property type="nucleotide sequence ID" value="XM_045521985.1"/>
</dbReference>
<proteinExistence type="predicted"/>